<proteinExistence type="predicted"/>
<dbReference type="CDD" id="cd07812">
    <property type="entry name" value="SRPBCC"/>
    <property type="match status" value="1"/>
</dbReference>
<sequence length="153" mass="17328">MGEYERSIKIQAPRRQVEDFMSDVSNLPKYLPTTKRAEPQQGERVRVEGEAHGHHYDSEGFFRVDKSKNRMEWGSEGEERYRGWLAAKGDESKGPTEVTVHLSFEPSPKVSRSLEEPTGSQEQTINESLDHALQSLKNLVEGTGGKIEGRAER</sequence>
<name>A0ABQ3UKP3_9CHLR</name>
<dbReference type="Proteomes" id="UP000654345">
    <property type="component" value="Unassembled WGS sequence"/>
</dbReference>
<protein>
    <recommendedName>
        <fullName evidence="4">SRPBCC family protein</fullName>
    </recommendedName>
</protein>
<keyword evidence="3" id="KW-1185">Reference proteome</keyword>
<dbReference type="Pfam" id="PF10604">
    <property type="entry name" value="Polyketide_cyc2"/>
    <property type="match status" value="1"/>
</dbReference>
<dbReference type="InterPro" id="IPR019587">
    <property type="entry name" value="Polyketide_cyclase/dehydratase"/>
</dbReference>
<evidence type="ECO:0000313" key="2">
    <source>
        <dbReference type="EMBL" id="GHO53251.1"/>
    </source>
</evidence>
<dbReference type="InterPro" id="IPR023393">
    <property type="entry name" value="START-like_dom_sf"/>
</dbReference>
<evidence type="ECO:0008006" key="4">
    <source>
        <dbReference type="Google" id="ProtNLM"/>
    </source>
</evidence>
<reference evidence="2 3" key="1">
    <citation type="journal article" date="2021" name="Int. J. Syst. Evol. Microbiol.">
        <title>Reticulibacter mediterranei gen. nov., sp. nov., within the new family Reticulibacteraceae fam. nov., and Ktedonospora formicarum gen. nov., sp. nov., Ktedonobacter robiniae sp. nov., Dictyobacter formicarum sp. nov. and Dictyobacter arantiisoli sp. nov., belonging to the class Ktedonobacteria.</title>
        <authorList>
            <person name="Yabe S."/>
            <person name="Zheng Y."/>
            <person name="Wang C.M."/>
            <person name="Sakai Y."/>
            <person name="Abe K."/>
            <person name="Yokota A."/>
            <person name="Donadio S."/>
            <person name="Cavaletti L."/>
            <person name="Monciardini P."/>
        </authorList>
    </citation>
    <scope>NUCLEOTIDE SEQUENCE [LARGE SCALE GENOMIC DNA]</scope>
    <source>
        <strain evidence="2 3">SOSP1-30</strain>
    </source>
</reference>
<evidence type="ECO:0000313" key="3">
    <source>
        <dbReference type="Proteomes" id="UP000654345"/>
    </source>
</evidence>
<evidence type="ECO:0000256" key="1">
    <source>
        <dbReference type="SAM" id="MobiDB-lite"/>
    </source>
</evidence>
<accession>A0ABQ3UKP3</accession>
<feature type="region of interest" description="Disordered" evidence="1">
    <location>
        <begin position="86"/>
        <end position="123"/>
    </location>
</feature>
<dbReference type="Gene3D" id="3.30.530.20">
    <property type="match status" value="1"/>
</dbReference>
<dbReference type="SUPFAM" id="SSF55961">
    <property type="entry name" value="Bet v1-like"/>
    <property type="match status" value="1"/>
</dbReference>
<feature type="region of interest" description="Disordered" evidence="1">
    <location>
        <begin position="27"/>
        <end position="53"/>
    </location>
</feature>
<feature type="compositionally biased region" description="Basic and acidic residues" evidence="1">
    <location>
        <begin position="35"/>
        <end position="53"/>
    </location>
</feature>
<gene>
    <name evidence="2" type="ORF">KSB_17260</name>
</gene>
<dbReference type="EMBL" id="BNJG01000001">
    <property type="protein sequence ID" value="GHO53251.1"/>
    <property type="molecule type" value="Genomic_DNA"/>
</dbReference>
<organism evidence="2 3">
    <name type="scientific">Ktedonobacter robiniae</name>
    <dbReference type="NCBI Taxonomy" id="2778365"/>
    <lineage>
        <taxon>Bacteria</taxon>
        <taxon>Bacillati</taxon>
        <taxon>Chloroflexota</taxon>
        <taxon>Ktedonobacteria</taxon>
        <taxon>Ktedonobacterales</taxon>
        <taxon>Ktedonobacteraceae</taxon>
        <taxon>Ktedonobacter</taxon>
    </lineage>
</organism>
<dbReference type="RefSeq" id="WP_201370101.1">
    <property type="nucleotide sequence ID" value="NZ_BNJG01000001.1"/>
</dbReference>
<comment type="caution">
    <text evidence="2">The sequence shown here is derived from an EMBL/GenBank/DDBJ whole genome shotgun (WGS) entry which is preliminary data.</text>
</comment>